<organism evidence="2">
    <name type="scientific">Rhizophora mucronata</name>
    <name type="common">Asiatic mangrove</name>
    <dbReference type="NCBI Taxonomy" id="61149"/>
    <lineage>
        <taxon>Eukaryota</taxon>
        <taxon>Viridiplantae</taxon>
        <taxon>Streptophyta</taxon>
        <taxon>Embryophyta</taxon>
        <taxon>Tracheophyta</taxon>
        <taxon>Spermatophyta</taxon>
        <taxon>Magnoliopsida</taxon>
        <taxon>eudicotyledons</taxon>
        <taxon>Gunneridae</taxon>
        <taxon>Pentapetalae</taxon>
        <taxon>rosids</taxon>
        <taxon>fabids</taxon>
        <taxon>Malpighiales</taxon>
        <taxon>Rhizophoraceae</taxon>
        <taxon>Rhizophora</taxon>
    </lineage>
</organism>
<protein>
    <submittedName>
        <fullName evidence="2">Uncharacterized protein</fullName>
    </submittedName>
</protein>
<evidence type="ECO:0000256" key="1">
    <source>
        <dbReference type="SAM" id="SignalP"/>
    </source>
</evidence>
<name>A0A2P2QPV2_RHIMU</name>
<feature type="chain" id="PRO_5015150820" evidence="1">
    <location>
        <begin position="20"/>
        <end position="65"/>
    </location>
</feature>
<dbReference type="AlphaFoldDB" id="A0A2P2QPV2"/>
<keyword evidence="1" id="KW-0732">Signal</keyword>
<evidence type="ECO:0000313" key="2">
    <source>
        <dbReference type="EMBL" id="MBX68958.1"/>
    </source>
</evidence>
<dbReference type="EMBL" id="GGEC01088474">
    <property type="protein sequence ID" value="MBX68958.1"/>
    <property type="molecule type" value="Transcribed_RNA"/>
</dbReference>
<accession>A0A2P2QPV2</accession>
<reference evidence="2" key="1">
    <citation type="submission" date="2018-02" db="EMBL/GenBank/DDBJ databases">
        <title>Rhizophora mucronata_Transcriptome.</title>
        <authorList>
            <person name="Meera S.P."/>
            <person name="Sreeshan A."/>
            <person name="Augustine A."/>
        </authorList>
    </citation>
    <scope>NUCLEOTIDE SEQUENCE</scope>
    <source>
        <tissue evidence="2">Leaf</tissue>
    </source>
</reference>
<feature type="signal peptide" evidence="1">
    <location>
        <begin position="1"/>
        <end position="19"/>
    </location>
</feature>
<sequence length="65" mass="7888">MINIDLWFIVLLASNFTFLVRHHFSHKLPSLALLRLMILCEQCMDFCYETHYMVWFDNLNVIEHT</sequence>
<proteinExistence type="predicted"/>